<evidence type="ECO:0000256" key="1">
    <source>
        <dbReference type="ARBA" id="ARBA00007534"/>
    </source>
</evidence>
<accession>A0ABT6ML33</accession>
<dbReference type="EMBL" id="JARXVC010000035">
    <property type="protein sequence ID" value="MDH6285033.1"/>
    <property type="molecule type" value="Genomic_DNA"/>
</dbReference>
<dbReference type="PROSITE" id="PS51257">
    <property type="entry name" value="PROKAR_LIPOPROTEIN"/>
    <property type="match status" value="1"/>
</dbReference>
<reference evidence="7 8" key="1">
    <citation type="submission" date="2023-04" db="EMBL/GenBank/DDBJ databases">
        <title>Forest soil microbial communities from Buena Vista Peninsula, Colon Province, Panama.</title>
        <authorList>
            <person name="Bouskill N."/>
        </authorList>
    </citation>
    <scope>NUCLEOTIDE SEQUENCE [LARGE SCALE GENOMIC DNA]</scope>
    <source>
        <strain evidence="7 8">CFH S0262</strain>
    </source>
</reference>
<feature type="signal peptide" evidence="6">
    <location>
        <begin position="1"/>
        <end position="35"/>
    </location>
</feature>
<evidence type="ECO:0000256" key="6">
    <source>
        <dbReference type="SAM" id="SignalP"/>
    </source>
</evidence>
<protein>
    <recommendedName>
        <fullName evidence="9">Cutinase</fullName>
    </recommendedName>
</protein>
<dbReference type="PANTHER" id="PTHR33630:SF9">
    <property type="entry name" value="CUTINASE 4"/>
    <property type="match status" value="1"/>
</dbReference>
<comment type="caution">
    <text evidence="7">The sequence shown here is derived from an EMBL/GenBank/DDBJ whole genome shotgun (WGS) entry which is preliminary data.</text>
</comment>
<dbReference type="SUPFAM" id="SSF53474">
    <property type="entry name" value="alpha/beta-Hydrolases"/>
    <property type="match status" value="1"/>
</dbReference>
<dbReference type="Pfam" id="PF01083">
    <property type="entry name" value="Cutinase"/>
    <property type="match status" value="1"/>
</dbReference>
<dbReference type="Gene3D" id="3.40.50.1820">
    <property type="entry name" value="alpha/beta hydrolase"/>
    <property type="match status" value="1"/>
</dbReference>
<proteinExistence type="inferred from homology"/>
<keyword evidence="6" id="KW-0732">Signal</keyword>
<keyword evidence="3" id="KW-0378">Hydrolase</keyword>
<comment type="similarity">
    <text evidence="1">Belongs to the cutinase family.</text>
</comment>
<sequence length="662" mass="66655">MSARNSRTRRAIALIVTSTVVGGCVALTAPAFATAAPTSCTATFNLFIPGTWETSEDADPTRPVGMLKPVAEALKAEHGRQAEVYTLPYMARAFDNGHTYADSKADAIAKAEKVLSKVANSCPSTKFTITGYSQGADAAGDLASAIGNGKGPVDASRVLAVGLLADPGAGTKGAATVGPRTSGTGIADPRPQGMGKLSGRVASICDPGDLYCSIEKGSSPLLGSLGSILSKSPSAPTPGETTGGNTQVATALTSDFSGADLPGLGANVASLGKQLSEPNVDIKQVASTATSIATTLAPLTDLLDSGAANPAANVQLAAAPAGTPERRASEVLTKAGESDLTGALDTATRLADTANKLSGGDPLRLPSTSPEVQTLAKAADSLGGQVAPVASTPTDALTSATSVLSVLKQTVVVNQILDVTTGVTSLDMPGILNNLNQLPQKIVAADARGAHQIAGELNNQISPLVKMAAAVDLKWVSQVLAIIPDPSGGTQIAALVASILSGVDIIRLANIVGQIQEVAWAAVEKLVPPPGQLPDPIGAAAAMGGLIPVSADLASVAVNMLSGKATKTSPELLGKQAKSVSTSITAQAETLDLPKLSNSLTTLAKSPGAEDLTSLVNEGLGAASFFTSGAHTNYNDLVVDNAGRNAIVWLSDWLNLQIGRAA</sequence>
<organism evidence="7 8">
    <name type="scientific">Prescottella agglutinans</name>
    <dbReference type="NCBI Taxonomy" id="1644129"/>
    <lineage>
        <taxon>Bacteria</taxon>
        <taxon>Bacillati</taxon>
        <taxon>Actinomycetota</taxon>
        <taxon>Actinomycetes</taxon>
        <taxon>Mycobacteriales</taxon>
        <taxon>Nocardiaceae</taxon>
        <taxon>Prescottella</taxon>
    </lineage>
</organism>
<dbReference type="RefSeq" id="WP_280764192.1">
    <property type="nucleotide sequence ID" value="NZ_JARXVC010000035.1"/>
</dbReference>
<evidence type="ECO:0000313" key="7">
    <source>
        <dbReference type="EMBL" id="MDH6285033.1"/>
    </source>
</evidence>
<dbReference type="SMART" id="SM01110">
    <property type="entry name" value="Cutinase"/>
    <property type="match status" value="1"/>
</dbReference>
<gene>
    <name evidence="7" type="ORF">M2280_006297</name>
</gene>
<dbReference type="Proteomes" id="UP001160334">
    <property type="component" value="Unassembled WGS sequence"/>
</dbReference>
<name>A0ABT6ML33_9NOCA</name>
<keyword evidence="2" id="KW-0719">Serine esterase</keyword>
<evidence type="ECO:0000256" key="5">
    <source>
        <dbReference type="SAM" id="MobiDB-lite"/>
    </source>
</evidence>
<feature type="region of interest" description="Disordered" evidence="5">
    <location>
        <begin position="172"/>
        <end position="193"/>
    </location>
</feature>
<evidence type="ECO:0000256" key="4">
    <source>
        <dbReference type="ARBA" id="ARBA00023157"/>
    </source>
</evidence>
<keyword evidence="4" id="KW-1015">Disulfide bond</keyword>
<dbReference type="InterPro" id="IPR000675">
    <property type="entry name" value="Cutinase/axe"/>
</dbReference>
<feature type="chain" id="PRO_5047216832" description="Cutinase" evidence="6">
    <location>
        <begin position="36"/>
        <end position="662"/>
    </location>
</feature>
<evidence type="ECO:0000256" key="3">
    <source>
        <dbReference type="ARBA" id="ARBA00022801"/>
    </source>
</evidence>
<dbReference type="PANTHER" id="PTHR33630">
    <property type="entry name" value="CUTINASE RV1984C-RELATED-RELATED"/>
    <property type="match status" value="1"/>
</dbReference>
<evidence type="ECO:0000256" key="2">
    <source>
        <dbReference type="ARBA" id="ARBA00022487"/>
    </source>
</evidence>
<dbReference type="InterPro" id="IPR029058">
    <property type="entry name" value="AB_hydrolase_fold"/>
</dbReference>
<evidence type="ECO:0000313" key="8">
    <source>
        <dbReference type="Proteomes" id="UP001160334"/>
    </source>
</evidence>
<evidence type="ECO:0008006" key="9">
    <source>
        <dbReference type="Google" id="ProtNLM"/>
    </source>
</evidence>
<keyword evidence="8" id="KW-1185">Reference proteome</keyword>